<evidence type="ECO:0000313" key="2">
    <source>
        <dbReference type="Proteomes" id="UP001632037"/>
    </source>
</evidence>
<dbReference type="AlphaFoldDB" id="A0ABD3ER52"/>
<dbReference type="EMBL" id="JBIMZQ010000076">
    <property type="protein sequence ID" value="KAL3656671.1"/>
    <property type="molecule type" value="Genomic_DNA"/>
</dbReference>
<accession>A0ABD3ER52</accession>
<dbReference type="PANTHER" id="PTHR22931:SF9">
    <property type="entry name" value="PYRUVATE, PHOSPHATE DIKINASE 1, CHLOROPLASTIC"/>
    <property type="match status" value="1"/>
</dbReference>
<dbReference type="PANTHER" id="PTHR22931">
    <property type="entry name" value="PHOSPHOENOLPYRUVATE DIKINASE-RELATED"/>
    <property type="match status" value="1"/>
</dbReference>
<dbReference type="InterPro" id="IPR010121">
    <property type="entry name" value="Pyruvate_phosphate_dikinase"/>
</dbReference>
<sequence length="161" mass="17445">MPHEDVGGTHEAEGILTYSGGMKSRAAVMTRGGKPLRVRLSIDSNAKTMRVATAEGDLHQGDYVYISVNGMTGEVIKVEQALQKAAMSGDLVDAVSGRAPRRIEVFMSQEIFVRSTRRTSAWSTCIEKETLGKKPRALPCRYHQLVGPAIPRVPGAQGQHA</sequence>
<reference evidence="1 2" key="1">
    <citation type="submission" date="2024-09" db="EMBL/GenBank/DDBJ databases">
        <title>Genome sequencing and assembly of Phytophthora oleae, isolate VK10A, causative agent of rot of olive drupes.</title>
        <authorList>
            <person name="Conti Taguali S."/>
            <person name="Riolo M."/>
            <person name="La Spada F."/>
            <person name="Cacciola S.O."/>
            <person name="Dionisio G."/>
        </authorList>
    </citation>
    <scope>NUCLEOTIDE SEQUENCE [LARGE SCALE GENOMIC DNA]</scope>
    <source>
        <strain evidence="1 2">VK10A</strain>
    </source>
</reference>
<proteinExistence type="predicted"/>
<gene>
    <name evidence="1" type="ORF">V7S43_018450</name>
</gene>
<protein>
    <submittedName>
        <fullName evidence="1">Uncharacterized protein</fullName>
    </submittedName>
</protein>
<organism evidence="1 2">
    <name type="scientific">Phytophthora oleae</name>
    <dbReference type="NCBI Taxonomy" id="2107226"/>
    <lineage>
        <taxon>Eukaryota</taxon>
        <taxon>Sar</taxon>
        <taxon>Stramenopiles</taxon>
        <taxon>Oomycota</taxon>
        <taxon>Peronosporomycetes</taxon>
        <taxon>Peronosporales</taxon>
        <taxon>Peronosporaceae</taxon>
        <taxon>Phytophthora</taxon>
    </lineage>
</organism>
<dbReference type="SUPFAM" id="SSF52009">
    <property type="entry name" value="Phosphohistidine domain"/>
    <property type="match status" value="1"/>
</dbReference>
<comment type="caution">
    <text evidence="1">The sequence shown here is derived from an EMBL/GenBank/DDBJ whole genome shotgun (WGS) entry which is preliminary data.</text>
</comment>
<dbReference type="Proteomes" id="UP001632037">
    <property type="component" value="Unassembled WGS sequence"/>
</dbReference>
<dbReference type="InterPro" id="IPR036637">
    <property type="entry name" value="Phosphohistidine_dom_sf"/>
</dbReference>
<evidence type="ECO:0000313" key="1">
    <source>
        <dbReference type="EMBL" id="KAL3656671.1"/>
    </source>
</evidence>
<dbReference type="Gene3D" id="3.50.30.10">
    <property type="entry name" value="Phosphohistidine domain"/>
    <property type="match status" value="1"/>
</dbReference>
<name>A0ABD3ER52_9STRA</name>
<keyword evidence="2" id="KW-1185">Reference proteome</keyword>